<protein>
    <recommendedName>
        <fullName evidence="3">HTH luxR-type domain-containing protein</fullName>
    </recommendedName>
</protein>
<keyword evidence="2" id="KW-1185">Reference proteome</keyword>
<dbReference type="Gene3D" id="1.10.10.10">
    <property type="entry name" value="Winged helix-like DNA-binding domain superfamily/Winged helix DNA-binding domain"/>
    <property type="match status" value="1"/>
</dbReference>
<dbReference type="PANTHER" id="PTHR34293">
    <property type="entry name" value="HTH-TYPE TRANSCRIPTIONAL REGULATOR TRMBL2"/>
    <property type="match status" value="1"/>
</dbReference>
<gene>
    <name evidence="1" type="ORF">GCM10010421_41020</name>
</gene>
<dbReference type="Proteomes" id="UP001500460">
    <property type="component" value="Unassembled WGS sequence"/>
</dbReference>
<proteinExistence type="predicted"/>
<accession>A0ABN3K003</accession>
<evidence type="ECO:0000313" key="2">
    <source>
        <dbReference type="Proteomes" id="UP001500460"/>
    </source>
</evidence>
<dbReference type="InterPro" id="IPR036388">
    <property type="entry name" value="WH-like_DNA-bd_sf"/>
</dbReference>
<dbReference type="InterPro" id="IPR051797">
    <property type="entry name" value="TrmB-like"/>
</dbReference>
<comment type="caution">
    <text evidence="1">The sequence shown here is derived from an EMBL/GenBank/DDBJ whole genome shotgun (WGS) entry which is preliminary data.</text>
</comment>
<name>A0ABN3K003_9ACTN</name>
<organism evidence="1 2">
    <name type="scientific">Streptomyces glaucus</name>
    <dbReference type="NCBI Taxonomy" id="284029"/>
    <lineage>
        <taxon>Bacteria</taxon>
        <taxon>Bacillati</taxon>
        <taxon>Actinomycetota</taxon>
        <taxon>Actinomycetes</taxon>
        <taxon>Kitasatosporales</taxon>
        <taxon>Streptomycetaceae</taxon>
        <taxon>Streptomyces</taxon>
    </lineage>
</organism>
<evidence type="ECO:0000313" key="1">
    <source>
        <dbReference type="EMBL" id="GAA2445412.1"/>
    </source>
</evidence>
<sequence length="301" mass="33115">MGISGLCMVLDRDDTEVRASLRRLAAKGMVCLSGHGEPTVLDPDESVGRLLEQRLKRLHAEQQELLSFGYSLIRRSLAWRSPGRIPRDSGPAVGVEAVQDPAKSITVQARREVLTMQPDWAVTPQKVAATRRVCAPCLQRGVTVKALVHRRALEDEATSAHLTELIRLGAQIRLLDGECQRVLIADGETAVVQTERDSSPTTILVEQRILVGTLRSLFDHCWSHAADASPLLLPECESASLDATQLKVLHAMARAEKDEIGARELGMSVRAYRGRVAELLKHFKATTRFQAALRAKEKGLV</sequence>
<dbReference type="EMBL" id="BAAATK010000027">
    <property type="protein sequence ID" value="GAA2445412.1"/>
    <property type="molecule type" value="Genomic_DNA"/>
</dbReference>
<reference evidence="1 2" key="1">
    <citation type="journal article" date="2019" name="Int. J. Syst. Evol. Microbiol.">
        <title>The Global Catalogue of Microorganisms (GCM) 10K type strain sequencing project: providing services to taxonomists for standard genome sequencing and annotation.</title>
        <authorList>
            <consortium name="The Broad Institute Genomics Platform"/>
            <consortium name="The Broad Institute Genome Sequencing Center for Infectious Disease"/>
            <person name="Wu L."/>
            <person name="Ma J."/>
        </authorList>
    </citation>
    <scope>NUCLEOTIDE SEQUENCE [LARGE SCALE GENOMIC DNA]</scope>
    <source>
        <strain evidence="1 2">JCM 6922</strain>
    </source>
</reference>
<dbReference type="PANTHER" id="PTHR34293:SF1">
    <property type="entry name" value="HTH-TYPE TRANSCRIPTIONAL REGULATOR TRMBL2"/>
    <property type="match status" value="1"/>
</dbReference>
<evidence type="ECO:0008006" key="3">
    <source>
        <dbReference type="Google" id="ProtNLM"/>
    </source>
</evidence>